<gene>
    <name evidence="1" type="primary">CACNA2D4</name>
</gene>
<protein>
    <submittedName>
        <fullName evidence="1">Uncharacterized protein</fullName>
    </submittedName>
</protein>
<dbReference type="Proteomes" id="UP000472276">
    <property type="component" value="Unassembled WGS sequence"/>
</dbReference>
<dbReference type="GO" id="GO:0005245">
    <property type="term" value="F:voltage-gated calcium channel activity"/>
    <property type="evidence" value="ECO:0007669"/>
    <property type="project" value="TreeGrafter"/>
</dbReference>
<accession>A0A668TK39</accession>
<dbReference type="PANTHER" id="PTHR10166:SF59">
    <property type="entry name" value="VOLTAGE-DEPENDENT CALCIUM CHANNEL SUBUNIT ALPHA-2_DELTA-4"/>
    <property type="match status" value="1"/>
</dbReference>
<reference evidence="1" key="2">
    <citation type="submission" date="2025-09" db="UniProtKB">
        <authorList>
            <consortium name="Ensembl"/>
        </authorList>
    </citation>
    <scope>IDENTIFICATION</scope>
</reference>
<dbReference type="FunFam" id="3.40.50.410:FF:000007">
    <property type="entry name" value="Calcium voltage-gated channel auxiliary subunit alpha2delta 3"/>
    <property type="match status" value="1"/>
</dbReference>
<dbReference type="InterPro" id="IPR051173">
    <property type="entry name" value="Ca_channel_alpha-2/delta"/>
</dbReference>
<evidence type="ECO:0000313" key="1">
    <source>
        <dbReference type="Ensembl" id="ENSOABP00000026596.1"/>
    </source>
</evidence>
<evidence type="ECO:0000313" key="2">
    <source>
        <dbReference type="Proteomes" id="UP000472276"/>
    </source>
</evidence>
<dbReference type="Ensembl" id="ENSOABT00000027356.2">
    <property type="protein sequence ID" value="ENSOABP00000026596.1"/>
    <property type="gene ID" value="ENSOABG00000012568.2"/>
</dbReference>
<dbReference type="Gene3D" id="3.30.450.20">
    <property type="entry name" value="PAS domain"/>
    <property type="match status" value="1"/>
</dbReference>
<proteinExistence type="predicted"/>
<organism evidence="1 2">
    <name type="scientific">Oreochromis aureus</name>
    <name type="common">Israeli tilapia</name>
    <name type="synonym">Chromis aureus</name>
    <dbReference type="NCBI Taxonomy" id="47969"/>
    <lineage>
        <taxon>Eukaryota</taxon>
        <taxon>Metazoa</taxon>
        <taxon>Chordata</taxon>
        <taxon>Craniata</taxon>
        <taxon>Vertebrata</taxon>
        <taxon>Euteleostomi</taxon>
        <taxon>Actinopterygii</taxon>
        <taxon>Neopterygii</taxon>
        <taxon>Teleostei</taxon>
        <taxon>Neoteleostei</taxon>
        <taxon>Acanthomorphata</taxon>
        <taxon>Ovalentaria</taxon>
        <taxon>Cichlomorphae</taxon>
        <taxon>Cichliformes</taxon>
        <taxon>Cichlidae</taxon>
        <taxon>African cichlids</taxon>
        <taxon>Pseudocrenilabrinae</taxon>
        <taxon>Oreochromini</taxon>
        <taxon>Oreochromis</taxon>
    </lineage>
</organism>
<dbReference type="AlphaFoldDB" id="A0A668TK39"/>
<dbReference type="InterPro" id="IPR036465">
    <property type="entry name" value="vWFA_dom_sf"/>
</dbReference>
<name>A0A668TK39_OREAU</name>
<dbReference type="PANTHER" id="PTHR10166">
    <property type="entry name" value="VOLTAGE-DEPENDENT CALCIUM CHANNEL SUBUNIT ALPHA-2/DELTA-RELATED"/>
    <property type="match status" value="1"/>
</dbReference>
<keyword evidence="2" id="KW-1185">Reference proteome</keyword>
<dbReference type="GO" id="GO:0005891">
    <property type="term" value="C:voltage-gated calcium channel complex"/>
    <property type="evidence" value="ECO:0007669"/>
    <property type="project" value="TreeGrafter"/>
</dbReference>
<reference evidence="1" key="1">
    <citation type="submission" date="2025-08" db="UniProtKB">
        <authorList>
            <consortium name="Ensembl"/>
        </authorList>
    </citation>
    <scope>IDENTIFICATION</scope>
</reference>
<sequence length="348" mass="39616">MKGLKMTIAKHTINTILDTLGENDFVNVIAYTDYVRYVEPCFRGTLVQADLDNREVRPLSASWKPKEANGQGSMCNQAIMLITDGAMEDFESVFEEFNWPERRVRVFTYLIGREMTFAQNTKWIACNNKGYYTHISTLADVQENVMEYLHVLSRPMVINHDHDIIWTEAYMDSVLFTTKAQSLLLMTSVAMPVFSKKKETVSVSSDTHQPDDEVKYFLPSSQLGAHGYAFLINNNGYILAHPDLRPLYKDGKKLKPKPNYNSVDLSEVEWEDTDELLRTAMVKGETGTLSLNIRASVDKGVILMSQSVDRRVCLLHVLISCSITDKMIPSATEKAAVPHQRIFLHQHR</sequence>
<dbReference type="SUPFAM" id="SSF53300">
    <property type="entry name" value="vWA-like"/>
    <property type="match status" value="1"/>
</dbReference>
<dbReference type="Gene3D" id="3.40.50.410">
    <property type="entry name" value="von Willebrand factor, type A domain"/>
    <property type="match status" value="1"/>
</dbReference>